<keyword evidence="3" id="KW-0520">NAD</keyword>
<evidence type="ECO:0000259" key="8">
    <source>
        <dbReference type="Pfam" id="PF00171"/>
    </source>
</evidence>
<evidence type="ECO:0000256" key="3">
    <source>
        <dbReference type="ARBA" id="ARBA00023027"/>
    </source>
</evidence>
<evidence type="ECO:0000256" key="2">
    <source>
        <dbReference type="ARBA" id="ARBA00023002"/>
    </source>
</evidence>
<evidence type="ECO:0000313" key="10">
    <source>
        <dbReference type="Proteomes" id="UP000488299"/>
    </source>
</evidence>
<dbReference type="InterPro" id="IPR029510">
    <property type="entry name" value="Ald_DH_CS_GLU"/>
</dbReference>
<accession>A0A7J5TYZ8</accession>
<protein>
    <recommendedName>
        <fullName evidence="4">Aldehyde dehydrogenase</fullName>
    </recommendedName>
</protein>
<keyword evidence="2 4" id="KW-0560">Oxidoreductase</keyword>
<reference evidence="9 10" key="1">
    <citation type="submission" date="2019-10" db="EMBL/GenBank/DDBJ databases">
        <title>Rudanella paleaurantiibacter sp. nov., isolated from sludge.</title>
        <authorList>
            <person name="Xu S.Q."/>
        </authorList>
    </citation>
    <scope>NUCLEOTIDE SEQUENCE [LARGE SCALE GENOMIC DNA]</scope>
    <source>
        <strain evidence="9 10">HX-22-17</strain>
    </source>
</reference>
<comment type="caution">
    <text evidence="9">The sequence shown here is derived from an EMBL/GenBank/DDBJ whole genome shotgun (WGS) entry which is preliminary data.</text>
</comment>
<dbReference type="Proteomes" id="UP000488299">
    <property type="component" value="Unassembled WGS sequence"/>
</dbReference>
<dbReference type="GO" id="GO:0005737">
    <property type="term" value="C:cytoplasm"/>
    <property type="evidence" value="ECO:0007669"/>
    <property type="project" value="TreeGrafter"/>
</dbReference>
<dbReference type="PANTHER" id="PTHR43570:SF20">
    <property type="entry name" value="ALDEHYDE DEHYDROGENASE ALDX-RELATED"/>
    <property type="match status" value="1"/>
</dbReference>
<proteinExistence type="inferred from homology"/>
<dbReference type="Pfam" id="PF00171">
    <property type="entry name" value="Aldedh"/>
    <property type="match status" value="1"/>
</dbReference>
<evidence type="ECO:0000313" key="9">
    <source>
        <dbReference type="EMBL" id="KAB7730271.1"/>
    </source>
</evidence>
<evidence type="ECO:0000256" key="4">
    <source>
        <dbReference type="PIRNR" id="PIRNR036492"/>
    </source>
</evidence>
<dbReference type="InterPro" id="IPR016162">
    <property type="entry name" value="Ald_DH_N"/>
</dbReference>
<dbReference type="FunFam" id="3.40.309.10:FF:000003">
    <property type="entry name" value="Aldehyde dehydrogenase"/>
    <property type="match status" value="1"/>
</dbReference>
<keyword evidence="10" id="KW-1185">Reference proteome</keyword>
<dbReference type="InterPro" id="IPR015590">
    <property type="entry name" value="Aldehyde_DH_dom"/>
</dbReference>
<feature type="domain" description="Aldehyde dehydrogenase" evidence="8">
    <location>
        <begin position="10"/>
        <end position="444"/>
    </location>
</feature>
<dbReference type="PIRSF" id="PIRSF036492">
    <property type="entry name" value="ALDH"/>
    <property type="match status" value="1"/>
</dbReference>
<dbReference type="InterPro" id="IPR012394">
    <property type="entry name" value="Aldehyde_DH_NAD(P)"/>
</dbReference>
<dbReference type="PROSITE" id="PS00687">
    <property type="entry name" value="ALDEHYDE_DEHYDR_GLU"/>
    <property type="match status" value="1"/>
</dbReference>
<feature type="active site" evidence="5 6">
    <location>
        <position position="220"/>
    </location>
</feature>
<dbReference type="InterPro" id="IPR016161">
    <property type="entry name" value="Ald_DH/histidinol_DH"/>
</dbReference>
<dbReference type="InterPro" id="IPR016163">
    <property type="entry name" value="Ald_DH_C"/>
</dbReference>
<dbReference type="GO" id="GO:0006081">
    <property type="term" value="P:aldehyde metabolic process"/>
    <property type="evidence" value="ECO:0007669"/>
    <property type="project" value="InterPro"/>
</dbReference>
<dbReference type="PROSITE" id="PS00070">
    <property type="entry name" value="ALDEHYDE_DEHYDR_CYS"/>
    <property type="match status" value="1"/>
</dbReference>
<dbReference type="RefSeq" id="WP_152124868.1">
    <property type="nucleotide sequence ID" value="NZ_WELI01000005.1"/>
</dbReference>
<gene>
    <name evidence="9" type="ORF">F5984_13965</name>
</gene>
<comment type="similarity">
    <text evidence="1 4 7">Belongs to the aldehyde dehydrogenase family.</text>
</comment>
<dbReference type="Gene3D" id="3.40.309.10">
    <property type="entry name" value="Aldehyde Dehydrogenase, Chain A, domain 2"/>
    <property type="match status" value="1"/>
</dbReference>
<name>A0A7J5TYZ8_9BACT</name>
<dbReference type="InterPro" id="IPR016160">
    <property type="entry name" value="Ald_DH_CS_CYS"/>
</dbReference>
<dbReference type="PANTHER" id="PTHR43570">
    <property type="entry name" value="ALDEHYDE DEHYDROGENASE"/>
    <property type="match status" value="1"/>
</dbReference>
<dbReference type="CDD" id="cd07134">
    <property type="entry name" value="ALDH_AlkH-like"/>
    <property type="match status" value="1"/>
</dbReference>
<feature type="active site" evidence="5">
    <location>
        <position position="254"/>
    </location>
</feature>
<evidence type="ECO:0000256" key="5">
    <source>
        <dbReference type="PIRSR" id="PIRSR036492-1"/>
    </source>
</evidence>
<dbReference type="GO" id="GO:0004029">
    <property type="term" value="F:aldehyde dehydrogenase (NAD+) activity"/>
    <property type="evidence" value="ECO:0007669"/>
    <property type="project" value="TreeGrafter"/>
</dbReference>
<evidence type="ECO:0000256" key="7">
    <source>
        <dbReference type="RuleBase" id="RU003345"/>
    </source>
</evidence>
<dbReference type="EMBL" id="WELI01000005">
    <property type="protein sequence ID" value="KAB7730271.1"/>
    <property type="molecule type" value="Genomic_DNA"/>
</dbReference>
<dbReference type="AlphaFoldDB" id="A0A7J5TYZ8"/>
<evidence type="ECO:0000256" key="1">
    <source>
        <dbReference type="ARBA" id="ARBA00009986"/>
    </source>
</evidence>
<dbReference type="SUPFAM" id="SSF53720">
    <property type="entry name" value="ALDH-like"/>
    <property type="match status" value="1"/>
</dbReference>
<evidence type="ECO:0000256" key="6">
    <source>
        <dbReference type="PROSITE-ProRule" id="PRU10007"/>
    </source>
</evidence>
<dbReference type="Gene3D" id="3.40.605.10">
    <property type="entry name" value="Aldehyde Dehydrogenase, Chain A, domain 1"/>
    <property type="match status" value="1"/>
</dbReference>
<sequence length="476" mass="53126">MTTTSPKLTHQSSIQAVFDAQRRHAPQMALTTAKERLERIGRIHRWIQEHEADLLQAMRADFRKPAAEALLGDLGALYYEIRHTNKHLARWMKPHRVPTPLPLLGTSSYVRYEPKGNVLVIAPWNYPFGLCIKPLVAAISTGNVVMLKPSEMTPNTTRTIKRMVEELFPPEEVAVFEGDAAVATQLLDLPFNHIFFTGSPAVGKIVMAAAAKHLTSVTLELGGKSPVIVDETANIKAAAEQVAWGKYFNNGQTCIAPDYLLVHESVKEPFLRAFRESVQRMYNPNGQSADQSESYCRIVNKNHFGRVRRLIEDAVQKGANVTLGGQLNEADNFIAPTVLEGVTDQMAVMQEEIFGPVLPVVPYQTADEALRVINSREKPLALYIQSGSRRNIDYIMQRTSAGDTVVNDLFWQFGHMDLPFGGVNNSGIGKSNGFFGFQELSNMRGVIKRDFGTARFIYPPYTNQIEKLIGFLVKKL</sequence>
<organism evidence="9 10">
    <name type="scientific">Rudanella paleaurantiibacter</name>
    <dbReference type="NCBI Taxonomy" id="2614655"/>
    <lineage>
        <taxon>Bacteria</taxon>
        <taxon>Pseudomonadati</taxon>
        <taxon>Bacteroidota</taxon>
        <taxon>Cytophagia</taxon>
        <taxon>Cytophagales</taxon>
        <taxon>Cytophagaceae</taxon>
        <taxon>Rudanella</taxon>
    </lineage>
</organism>